<keyword evidence="5 9" id="KW-0496">Mitochondrion</keyword>
<dbReference type="SUPFAM" id="SSF52540">
    <property type="entry name" value="P-loop containing nucleoside triphosphate hydrolases"/>
    <property type="match status" value="1"/>
</dbReference>
<dbReference type="Gene3D" id="3.40.50.300">
    <property type="entry name" value="P-loop containing nucleotide triphosphate hydrolases"/>
    <property type="match status" value="1"/>
</dbReference>
<feature type="domain" description="CP-type G" evidence="11">
    <location>
        <begin position="35"/>
        <end position="208"/>
    </location>
</feature>
<dbReference type="Proteomes" id="UP000235965">
    <property type="component" value="Unassembled WGS sequence"/>
</dbReference>
<feature type="binding site" evidence="10">
    <location>
        <begin position="80"/>
        <end position="83"/>
    </location>
    <ligand>
        <name>GTP</name>
        <dbReference type="ChEBI" id="CHEBI:37565"/>
    </ligand>
</feature>
<keyword evidence="6 9" id="KW-0342">GTP-binding</keyword>
<dbReference type="PIRSF" id="PIRSF006230">
    <property type="entry name" value="MG442"/>
    <property type="match status" value="1"/>
</dbReference>
<dbReference type="AlphaFoldDB" id="A0A2J7PXP8"/>
<dbReference type="InterPro" id="IPR030378">
    <property type="entry name" value="G_CP_dom"/>
</dbReference>
<evidence type="ECO:0000256" key="9">
    <source>
        <dbReference type="PIRNR" id="PIRNR006230"/>
    </source>
</evidence>
<evidence type="ECO:0000256" key="1">
    <source>
        <dbReference type="ARBA" id="ARBA00004443"/>
    </source>
</evidence>
<keyword evidence="7" id="KW-0472">Membrane</keyword>
<comment type="similarity">
    <text evidence="9">Belongs to the TRAFAC class YlqF/YawG GTPase family. MTG1 subfamily.</text>
</comment>
<gene>
    <name evidence="12" type="ORF">B7P43_G05072</name>
</gene>
<proteinExistence type="inferred from homology"/>
<evidence type="ECO:0000313" key="13">
    <source>
        <dbReference type="Proteomes" id="UP000235965"/>
    </source>
</evidence>
<dbReference type="PANTHER" id="PTHR45782:SF4">
    <property type="entry name" value="MITOCHONDRIAL RIBOSOME-ASSOCIATED GTPASE 1"/>
    <property type="match status" value="1"/>
</dbReference>
<reference evidence="12 13" key="1">
    <citation type="submission" date="2017-12" db="EMBL/GenBank/DDBJ databases">
        <title>Hemimetabolous genomes reveal molecular basis of termite eusociality.</title>
        <authorList>
            <person name="Harrison M.C."/>
            <person name="Jongepier E."/>
            <person name="Robertson H.M."/>
            <person name="Arning N."/>
            <person name="Bitard-Feildel T."/>
            <person name="Chao H."/>
            <person name="Childers C.P."/>
            <person name="Dinh H."/>
            <person name="Doddapaneni H."/>
            <person name="Dugan S."/>
            <person name="Gowin J."/>
            <person name="Greiner C."/>
            <person name="Han Y."/>
            <person name="Hu H."/>
            <person name="Hughes D.S.T."/>
            <person name="Huylmans A.-K."/>
            <person name="Kemena C."/>
            <person name="Kremer L.P.M."/>
            <person name="Lee S.L."/>
            <person name="Lopez-Ezquerra A."/>
            <person name="Mallet L."/>
            <person name="Monroy-Kuhn J.M."/>
            <person name="Moser A."/>
            <person name="Murali S.C."/>
            <person name="Muzny D.M."/>
            <person name="Otani S."/>
            <person name="Piulachs M.-D."/>
            <person name="Poelchau M."/>
            <person name="Qu J."/>
            <person name="Schaub F."/>
            <person name="Wada-Katsumata A."/>
            <person name="Worley K.C."/>
            <person name="Xie Q."/>
            <person name="Ylla G."/>
            <person name="Poulsen M."/>
            <person name="Gibbs R.A."/>
            <person name="Schal C."/>
            <person name="Richards S."/>
            <person name="Belles X."/>
            <person name="Korb J."/>
            <person name="Bornberg-Bauer E."/>
        </authorList>
    </citation>
    <scope>NUCLEOTIDE SEQUENCE [LARGE SCALE GENOMIC DNA]</scope>
    <source>
        <tissue evidence="12">Whole body</tissue>
    </source>
</reference>
<dbReference type="InterPro" id="IPR016478">
    <property type="entry name" value="GTPase_MTG1"/>
</dbReference>
<evidence type="ECO:0000256" key="6">
    <source>
        <dbReference type="ARBA" id="ARBA00023134"/>
    </source>
</evidence>
<evidence type="ECO:0000256" key="7">
    <source>
        <dbReference type="ARBA" id="ARBA00023136"/>
    </source>
</evidence>
<dbReference type="InterPro" id="IPR027417">
    <property type="entry name" value="P-loop_NTPase"/>
</dbReference>
<dbReference type="PROSITE" id="PS51721">
    <property type="entry name" value="G_CP"/>
    <property type="match status" value="1"/>
</dbReference>
<keyword evidence="3" id="KW-0999">Mitochondrion inner membrane</keyword>
<dbReference type="Gene3D" id="1.10.1580.10">
    <property type="match status" value="1"/>
</dbReference>
<evidence type="ECO:0000256" key="2">
    <source>
        <dbReference type="ARBA" id="ARBA00022741"/>
    </source>
</evidence>
<sequence>MAKRVASSLYQFRETFRVVNKDVLRWFPGHMGKGLKQMQQRLKLVDCVIEVHDARIPLSGRNPNFRYTVSGVKPHILVLNKKDLADLQMRSEMEDILRKYGYHHIIFTNCKDNKCPGVKQIIPTVAGLVSASERYNRSEEKDFCVMVIGVPNVGKSSLINVLRTKHLGRGKAAPVGATAGITRSVQNRIKVSENPLVYLLDTPGILTPNVPDIETGLRLALCACLQDHLVGIETIADYLLYWLNKNNQFRYVDVMGLEEPTDSIGTLLIKVALKLGKTQRKRDISGNGYVEIPDLPAAAYHFIKAFRNGDLGKLMLDTQQQAS</sequence>
<dbReference type="GO" id="GO:0005525">
    <property type="term" value="F:GTP binding"/>
    <property type="evidence" value="ECO:0007669"/>
    <property type="project" value="UniProtKB-KW"/>
</dbReference>
<dbReference type="FunCoup" id="A0A2J7PXP8">
    <property type="interactions" value="1850"/>
</dbReference>
<dbReference type="GO" id="GO:0032543">
    <property type="term" value="P:mitochondrial translation"/>
    <property type="evidence" value="ECO:0007669"/>
    <property type="project" value="TreeGrafter"/>
</dbReference>
<name>A0A2J7PXP8_9NEOP</name>
<protein>
    <recommendedName>
        <fullName evidence="9">Mitochondrial GTPase 1</fullName>
    </recommendedName>
</protein>
<evidence type="ECO:0000256" key="8">
    <source>
        <dbReference type="ARBA" id="ARBA00045284"/>
    </source>
</evidence>
<dbReference type="Pfam" id="PF01926">
    <property type="entry name" value="MMR_HSR1"/>
    <property type="match status" value="1"/>
</dbReference>
<dbReference type="InterPro" id="IPR006073">
    <property type="entry name" value="GTP-bd"/>
</dbReference>
<evidence type="ECO:0000256" key="5">
    <source>
        <dbReference type="ARBA" id="ARBA00023128"/>
    </source>
</evidence>
<comment type="caution">
    <text evidence="12">The sequence shown here is derived from an EMBL/GenBank/DDBJ whole genome shotgun (WGS) entry which is preliminary data.</text>
</comment>
<feature type="binding site" evidence="10">
    <location>
        <begin position="152"/>
        <end position="157"/>
    </location>
    <ligand>
        <name>GTP</name>
        <dbReference type="ChEBI" id="CHEBI:37565"/>
    </ligand>
</feature>
<feature type="binding site" evidence="10">
    <location>
        <position position="204"/>
    </location>
    <ligand>
        <name>GTP</name>
        <dbReference type="ChEBI" id="CHEBI:37565"/>
    </ligand>
</feature>
<dbReference type="GO" id="GO:0003924">
    <property type="term" value="F:GTPase activity"/>
    <property type="evidence" value="ECO:0007669"/>
    <property type="project" value="TreeGrafter"/>
</dbReference>
<dbReference type="CDD" id="cd01856">
    <property type="entry name" value="YlqF"/>
    <property type="match status" value="1"/>
</dbReference>
<dbReference type="OrthoDB" id="269151at2759"/>
<comment type="function">
    <text evidence="8 9">Plays a role in the regulation of the mitochondrial ribosome assembly and of translational activity. Displays mitochondrial GTPase activity.</text>
</comment>
<dbReference type="InParanoid" id="A0A2J7PXP8"/>
<dbReference type="InterPro" id="IPR023179">
    <property type="entry name" value="GTP-bd_ortho_bundle_sf"/>
</dbReference>
<evidence type="ECO:0000256" key="10">
    <source>
        <dbReference type="PIRSR" id="PIRSR006230-1"/>
    </source>
</evidence>
<dbReference type="FunFam" id="1.10.1580.10:FF:000004">
    <property type="entry name" value="Mitochondrial GTPase 1"/>
    <property type="match status" value="1"/>
</dbReference>
<dbReference type="STRING" id="105785.A0A2J7PXP8"/>
<comment type="subcellular location">
    <subcellularLocation>
        <location evidence="1">Mitochondrion inner membrane</location>
        <topology evidence="1">Peripheral membrane protein</topology>
        <orientation evidence="1">Matrix side</orientation>
    </subcellularLocation>
</comment>
<dbReference type="EMBL" id="NEVH01020852">
    <property type="protein sequence ID" value="PNF21118.1"/>
    <property type="molecule type" value="Genomic_DNA"/>
</dbReference>
<dbReference type="FunFam" id="3.40.50.300:FF:000876">
    <property type="entry name" value="Mitochondrial GTPase 1"/>
    <property type="match status" value="1"/>
</dbReference>
<dbReference type="PANTHER" id="PTHR45782">
    <property type="entry name" value="MITOCHONDRIAL RIBOSOME-ASSOCIATED GTPASE 1"/>
    <property type="match status" value="1"/>
</dbReference>
<organism evidence="12 13">
    <name type="scientific">Cryptotermes secundus</name>
    <dbReference type="NCBI Taxonomy" id="105785"/>
    <lineage>
        <taxon>Eukaryota</taxon>
        <taxon>Metazoa</taxon>
        <taxon>Ecdysozoa</taxon>
        <taxon>Arthropoda</taxon>
        <taxon>Hexapoda</taxon>
        <taxon>Insecta</taxon>
        <taxon>Pterygota</taxon>
        <taxon>Neoptera</taxon>
        <taxon>Polyneoptera</taxon>
        <taxon>Dictyoptera</taxon>
        <taxon>Blattodea</taxon>
        <taxon>Blattoidea</taxon>
        <taxon>Termitoidae</taxon>
        <taxon>Kalotermitidae</taxon>
        <taxon>Cryptotermitinae</taxon>
        <taxon>Cryptotermes</taxon>
    </lineage>
</organism>
<evidence type="ECO:0000256" key="3">
    <source>
        <dbReference type="ARBA" id="ARBA00022792"/>
    </source>
</evidence>
<keyword evidence="2 9" id="KW-0547">Nucleotide-binding</keyword>
<evidence type="ECO:0000256" key="4">
    <source>
        <dbReference type="ARBA" id="ARBA00022946"/>
    </source>
</evidence>
<evidence type="ECO:0000313" key="12">
    <source>
        <dbReference type="EMBL" id="PNF21118.1"/>
    </source>
</evidence>
<accession>A0A2J7PXP8</accession>
<keyword evidence="4" id="KW-0809">Transit peptide</keyword>
<evidence type="ECO:0000259" key="11">
    <source>
        <dbReference type="PROSITE" id="PS51721"/>
    </source>
</evidence>
<dbReference type="GO" id="GO:0005743">
    <property type="term" value="C:mitochondrial inner membrane"/>
    <property type="evidence" value="ECO:0007669"/>
    <property type="project" value="UniProtKB-SubCell"/>
</dbReference>
<keyword evidence="13" id="KW-1185">Reference proteome</keyword>